<protein>
    <submittedName>
        <fullName evidence="3">Uncharacterized protein</fullName>
    </submittedName>
</protein>
<sequence>MEEGVKGKRNDRWDAAIANLTETSGNLESLQKILLKKAVFVDEDTYNKASLASHQSRTIKVLEQRVETLERELDSAITAAAHARSEKRQAEAAQKAAELRTQEITKELENTSRVFELHMQELRAKQEEINKRDSDIKLLEAIIQTLGGKSPIQRPTRSSS</sequence>
<gene>
    <name evidence="3" type="primary">LOC110799198</name>
</gene>
<evidence type="ECO:0000313" key="3">
    <source>
        <dbReference type="RefSeq" id="XP_021860111.1"/>
    </source>
</evidence>
<organism evidence="2 3">
    <name type="scientific">Spinacia oleracea</name>
    <name type="common">Spinach</name>
    <dbReference type="NCBI Taxonomy" id="3562"/>
    <lineage>
        <taxon>Eukaryota</taxon>
        <taxon>Viridiplantae</taxon>
        <taxon>Streptophyta</taxon>
        <taxon>Embryophyta</taxon>
        <taxon>Tracheophyta</taxon>
        <taxon>Spermatophyta</taxon>
        <taxon>Magnoliopsida</taxon>
        <taxon>eudicotyledons</taxon>
        <taxon>Gunneridae</taxon>
        <taxon>Pentapetalae</taxon>
        <taxon>Caryophyllales</taxon>
        <taxon>Chenopodiaceae</taxon>
        <taxon>Chenopodioideae</taxon>
        <taxon>Anserineae</taxon>
        <taxon>Spinacia</taxon>
    </lineage>
</organism>
<accession>A0A9R0K692</accession>
<evidence type="ECO:0000313" key="2">
    <source>
        <dbReference type="Proteomes" id="UP000813463"/>
    </source>
</evidence>
<keyword evidence="1" id="KW-0175">Coiled coil</keyword>
<dbReference type="GeneID" id="110799198"/>
<dbReference type="KEGG" id="soe:110799198"/>
<name>A0A9R0K692_SPIOL</name>
<evidence type="ECO:0000256" key="1">
    <source>
        <dbReference type="SAM" id="Coils"/>
    </source>
</evidence>
<reference evidence="2" key="1">
    <citation type="journal article" date="2021" name="Nat. Commun.">
        <title>Genomic analyses provide insights into spinach domestication and the genetic basis of agronomic traits.</title>
        <authorList>
            <person name="Cai X."/>
            <person name="Sun X."/>
            <person name="Xu C."/>
            <person name="Sun H."/>
            <person name="Wang X."/>
            <person name="Ge C."/>
            <person name="Zhang Z."/>
            <person name="Wang Q."/>
            <person name="Fei Z."/>
            <person name="Jiao C."/>
            <person name="Wang Q."/>
        </authorList>
    </citation>
    <scope>NUCLEOTIDE SEQUENCE [LARGE SCALE GENOMIC DNA]</scope>
    <source>
        <strain evidence="2">cv. Varoflay</strain>
    </source>
</reference>
<proteinExistence type="predicted"/>
<reference evidence="3" key="2">
    <citation type="submission" date="2025-08" db="UniProtKB">
        <authorList>
            <consortium name="RefSeq"/>
        </authorList>
    </citation>
    <scope>IDENTIFICATION</scope>
    <source>
        <tissue evidence="3">Leaf</tissue>
    </source>
</reference>
<dbReference type="PANTHER" id="PTHR36080:SF1">
    <property type="entry name" value="DBJ|BAA96220.1"/>
    <property type="match status" value="1"/>
</dbReference>
<dbReference type="RefSeq" id="XP_021860111.1">
    <property type="nucleotide sequence ID" value="XM_022004419.2"/>
</dbReference>
<dbReference type="PANTHER" id="PTHR36080">
    <property type="entry name" value="DBJ|BAA96220.1"/>
    <property type="match status" value="1"/>
</dbReference>
<keyword evidence="2" id="KW-1185">Reference proteome</keyword>
<feature type="coiled-coil region" evidence="1">
    <location>
        <begin position="52"/>
        <end position="107"/>
    </location>
</feature>
<dbReference type="OrthoDB" id="1930465at2759"/>
<dbReference type="AlphaFoldDB" id="A0A9R0K692"/>
<dbReference type="Proteomes" id="UP000813463">
    <property type="component" value="Chromosome 4"/>
</dbReference>